<evidence type="ECO:0000256" key="1">
    <source>
        <dbReference type="PROSITE-ProRule" id="PRU00339"/>
    </source>
</evidence>
<dbReference type="SMART" id="SM00028">
    <property type="entry name" value="TPR"/>
    <property type="match status" value="3"/>
</dbReference>
<dbReference type="Proteomes" id="UP000430021">
    <property type="component" value="Unassembled WGS sequence"/>
</dbReference>
<dbReference type="Gene3D" id="1.25.40.10">
    <property type="entry name" value="Tetratricopeptide repeat domain"/>
    <property type="match status" value="2"/>
</dbReference>
<comment type="caution">
    <text evidence="4">The sequence shown here is derived from an EMBL/GenBank/DDBJ whole genome shotgun (WGS) entry which is preliminary data.</text>
</comment>
<dbReference type="EMBL" id="JACICE010000002">
    <property type="protein sequence ID" value="MBB3776645.1"/>
    <property type="molecule type" value="Genomic_DNA"/>
</dbReference>
<feature type="chain" id="PRO_5026341837" evidence="2">
    <location>
        <begin position="23"/>
        <end position="593"/>
    </location>
</feature>
<sequence>MGNFTGFSAAVLVSLACTGATASTSSFELSDKAFAALDPTRPGRSACRGNAGFDAAYSARLQLAADIASERGMSAGAIGLFPDIARSDLPLGKLKSEARRYFDQGLAFAYGFNHRAAIASFVRAREIDPSCAECWWGEALARGPNINAGMDAGQNAPALHALEQARRLSTQSGAFTNALIAAQELRYSSDPAADRGKLDRGYAQAMLALARQFPESDDLAVLAAEAAMNTSPWNYWSVDGVPAPLIAEAVGLIERVRARTPDHPQASHLYIHLLELPDPAKAEAAADRLDKTGPAALGHLVHMPAHIYFRLGRYQDSIEANKRAVAADEAYLATFGDDGLVRFGYYPHNVHFLLTSAQAMGDLPTVLNQTRKLESVIDAEIGRELYWVQAIYAAPYFAHAQYSSPEAIIALTADPHPLEYVEAMRHYARAVAIGLNPKLGDFAAEIAAMERLARSKAAATMEANGFPAPLIITLATEVAKGRRAMASKRHGDAIVHFTKAAEMQKSVPYNEPPYWYYPVKQSLGAALFEAGRFEDAKTAFQAALFEAPNSALALFGLARTEARLGNYRERLASERAFAEVWRGDKSWVTMNRI</sequence>
<name>A0A6I4ULJ4_9SPHN</name>
<reference evidence="3 6" key="2">
    <citation type="submission" date="2020-08" db="EMBL/GenBank/DDBJ databases">
        <title>Genomic Encyclopedia of Type Strains, Phase IV (KMG-IV): sequencing the most valuable type-strain genomes for metagenomic binning, comparative biology and taxonomic classification.</title>
        <authorList>
            <person name="Goeker M."/>
        </authorList>
    </citation>
    <scope>NUCLEOTIDE SEQUENCE [LARGE SCALE GENOMIC DNA]</scope>
    <source>
        <strain evidence="3 6">DSM 8510</strain>
    </source>
</reference>
<evidence type="ECO:0000313" key="5">
    <source>
        <dbReference type="Proteomes" id="UP000430021"/>
    </source>
</evidence>
<feature type="signal peptide" evidence="2">
    <location>
        <begin position="1"/>
        <end position="22"/>
    </location>
</feature>
<dbReference type="Proteomes" id="UP000548685">
    <property type="component" value="Unassembled WGS sequence"/>
</dbReference>
<dbReference type="OrthoDB" id="9778494at2"/>
<protein>
    <submittedName>
        <fullName evidence="3">Tetratricopeptide (TPR) repeat protein</fullName>
    </submittedName>
</protein>
<dbReference type="PROSITE" id="PS50005">
    <property type="entry name" value="TPR"/>
    <property type="match status" value="1"/>
</dbReference>
<dbReference type="PANTHER" id="PTHR45588">
    <property type="entry name" value="TPR DOMAIN-CONTAINING PROTEIN"/>
    <property type="match status" value="1"/>
</dbReference>
<evidence type="ECO:0000256" key="2">
    <source>
        <dbReference type="SAM" id="SignalP"/>
    </source>
</evidence>
<keyword evidence="1" id="KW-0802">TPR repeat</keyword>
<dbReference type="EMBL" id="WTYB01000002">
    <property type="protein sequence ID" value="MXP38283.1"/>
    <property type="molecule type" value="Genomic_DNA"/>
</dbReference>
<proteinExistence type="predicted"/>
<gene>
    <name evidence="3" type="ORF">FHS52_002614</name>
    <name evidence="4" type="ORF">GRI59_06610</name>
</gene>
<dbReference type="PANTHER" id="PTHR45588:SF1">
    <property type="entry name" value="WW DOMAIN-CONTAINING PROTEIN"/>
    <property type="match status" value="1"/>
</dbReference>
<dbReference type="InterPro" id="IPR011990">
    <property type="entry name" value="TPR-like_helical_dom_sf"/>
</dbReference>
<accession>A0A6I4ULJ4</accession>
<keyword evidence="6" id="KW-1185">Reference proteome</keyword>
<evidence type="ECO:0000313" key="6">
    <source>
        <dbReference type="Proteomes" id="UP000548685"/>
    </source>
</evidence>
<evidence type="ECO:0000313" key="4">
    <source>
        <dbReference type="EMBL" id="MXP38283.1"/>
    </source>
</evidence>
<reference evidence="4 5" key="1">
    <citation type="submission" date="2019-12" db="EMBL/GenBank/DDBJ databases">
        <title>Genomic-based taxomic classification of the family Erythrobacteraceae.</title>
        <authorList>
            <person name="Xu L."/>
        </authorList>
    </citation>
    <scope>NUCLEOTIDE SEQUENCE [LARGE SCALE GENOMIC DNA]</scope>
    <source>
        <strain evidence="4 5">JCM 10282</strain>
    </source>
</reference>
<dbReference type="SUPFAM" id="SSF48452">
    <property type="entry name" value="TPR-like"/>
    <property type="match status" value="1"/>
</dbReference>
<dbReference type="InterPro" id="IPR019734">
    <property type="entry name" value="TPR_rpt"/>
</dbReference>
<dbReference type="AlphaFoldDB" id="A0A6I4ULJ4"/>
<keyword evidence="2" id="KW-0732">Signal</keyword>
<dbReference type="RefSeq" id="WP_160760460.1">
    <property type="nucleotide sequence ID" value="NZ_BAAADZ010000010.1"/>
</dbReference>
<feature type="repeat" description="TPR" evidence="1">
    <location>
        <begin position="517"/>
        <end position="550"/>
    </location>
</feature>
<organism evidence="4 5">
    <name type="scientific">Erythrobacter ramosus</name>
    <dbReference type="NCBI Taxonomy" id="35811"/>
    <lineage>
        <taxon>Bacteria</taxon>
        <taxon>Pseudomonadati</taxon>
        <taxon>Pseudomonadota</taxon>
        <taxon>Alphaproteobacteria</taxon>
        <taxon>Sphingomonadales</taxon>
        <taxon>Erythrobacteraceae</taxon>
        <taxon>Erythrobacter/Porphyrobacter group</taxon>
        <taxon>Erythrobacter</taxon>
    </lineage>
</organism>
<evidence type="ECO:0000313" key="3">
    <source>
        <dbReference type="EMBL" id="MBB3776645.1"/>
    </source>
</evidence>